<reference evidence="2 3" key="2">
    <citation type="journal article" date="2016" name="Genome Announc.">
        <title>Complete Genome Sequence of the Highly Virulent Aeromonas schubertii Strain WL1483, Isolated from Diseased Snakehead Fish (Channa argus) in China.</title>
        <authorList>
            <person name="Liu L."/>
            <person name="Li N."/>
            <person name="Zhang D."/>
            <person name="Fu X."/>
            <person name="Shi C."/>
            <person name="Lin Q."/>
            <person name="Hao G."/>
        </authorList>
    </citation>
    <scope>NUCLEOTIDE SEQUENCE [LARGE SCALE GENOMIC DNA]</scope>
    <source>
        <strain evidence="2 3">WL1483</strain>
    </source>
</reference>
<dbReference type="AlphaFoldDB" id="A0A0S2SLU5"/>
<evidence type="ECO:0000313" key="3">
    <source>
        <dbReference type="Proteomes" id="UP000058114"/>
    </source>
</evidence>
<proteinExistence type="predicted"/>
<evidence type="ECO:0000256" key="1">
    <source>
        <dbReference type="SAM" id="SignalP"/>
    </source>
</evidence>
<protein>
    <submittedName>
        <fullName evidence="2">Uncharacterized protein</fullName>
    </submittedName>
</protein>
<gene>
    <name evidence="2" type="ORF">WL1483_3196</name>
</gene>
<dbReference type="PATRIC" id="fig|652.5.peg.3532"/>
<sequence>MNHSVRLPPLVMLAALTMAPGMAAIPNFDALCAPHTRVWARDGRVYINNKMAIVHAFTAYAYRAQRGDKVIDISLSRAMTPPGISYSERNKRDALECVLQPSDSLASRGKAE</sequence>
<dbReference type="KEGG" id="asr:WL1483_3196"/>
<dbReference type="Proteomes" id="UP000058114">
    <property type="component" value="Chromosome"/>
</dbReference>
<reference evidence="3" key="1">
    <citation type="submission" date="2015-10" db="EMBL/GenBank/DDBJ databases">
        <title>Complete Genome Sequence of Aeromonas schubertii strain WL1483.</title>
        <authorList>
            <person name="Liu L."/>
        </authorList>
    </citation>
    <scope>NUCLEOTIDE SEQUENCE [LARGE SCALE GENOMIC DNA]</scope>
    <source>
        <strain evidence="3">WL1483</strain>
    </source>
</reference>
<keyword evidence="1" id="KW-0732">Signal</keyword>
<feature type="signal peptide" evidence="1">
    <location>
        <begin position="1"/>
        <end position="23"/>
    </location>
</feature>
<accession>A0A0S2SLU5</accession>
<name>A0A0S2SLU5_9GAMM</name>
<organism evidence="2 3">
    <name type="scientific">Aeromonas schubertii</name>
    <dbReference type="NCBI Taxonomy" id="652"/>
    <lineage>
        <taxon>Bacteria</taxon>
        <taxon>Pseudomonadati</taxon>
        <taxon>Pseudomonadota</taxon>
        <taxon>Gammaproteobacteria</taxon>
        <taxon>Aeromonadales</taxon>
        <taxon>Aeromonadaceae</taxon>
        <taxon>Aeromonas</taxon>
    </lineage>
</organism>
<feature type="chain" id="PRO_5006604478" evidence="1">
    <location>
        <begin position="24"/>
        <end position="112"/>
    </location>
</feature>
<dbReference type="EMBL" id="CP013067">
    <property type="protein sequence ID" value="ALP42615.1"/>
    <property type="molecule type" value="Genomic_DNA"/>
</dbReference>
<dbReference type="RefSeq" id="WP_144431411.1">
    <property type="nucleotide sequence ID" value="NZ_CP013067.1"/>
</dbReference>
<evidence type="ECO:0000313" key="2">
    <source>
        <dbReference type="EMBL" id="ALP42615.1"/>
    </source>
</evidence>